<protein>
    <recommendedName>
        <fullName evidence="2">histidine kinase</fullName>
        <ecNumber evidence="2">2.7.13.3</ecNumber>
    </recommendedName>
</protein>
<evidence type="ECO:0000313" key="11">
    <source>
        <dbReference type="EMBL" id="KNE29039.1"/>
    </source>
</evidence>
<feature type="transmembrane region" description="Helical" evidence="7">
    <location>
        <begin position="324"/>
        <end position="344"/>
    </location>
</feature>
<dbReference type="InterPro" id="IPR036890">
    <property type="entry name" value="HATPase_C_sf"/>
</dbReference>
<dbReference type="Pfam" id="PF00512">
    <property type="entry name" value="HisKA"/>
    <property type="match status" value="1"/>
</dbReference>
<dbReference type="SUPFAM" id="SSF47384">
    <property type="entry name" value="Homodimeric domain of signal transducing histidine kinase"/>
    <property type="match status" value="1"/>
</dbReference>
<dbReference type="GO" id="GO:0009927">
    <property type="term" value="F:histidine phosphotransfer kinase activity"/>
    <property type="evidence" value="ECO:0007669"/>
    <property type="project" value="TreeGrafter"/>
</dbReference>
<evidence type="ECO:0000256" key="3">
    <source>
        <dbReference type="ARBA" id="ARBA00022553"/>
    </source>
</evidence>
<dbReference type="Pfam" id="PF00072">
    <property type="entry name" value="Response_reg"/>
    <property type="match status" value="1"/>
</dbReference>
<feature type="signal peptide" evidence="8">
    <location>
        <begin position="1"/>
        <end position="42"/>
    </location>
</feature>
<dbReference type="Gene3D" id="3.30.565.10">
    <property type="entry name" value="Histidine kinase-like ATPase, C-terminal domain"/>
    <property type="match status" value="1"/>
</dbReference>
<accession>A0AAW3I897</accession>
<dbReference type="Pfam" id="PF07696">
    <property type="entry name" value="7TMR-DISMED2"/>
    <property type="match status" value="1"/>
</dbReference>
<keyword evidence="8" id="KW-0732">Signal</keyword>
<dbReference type="Proteomes" id="UP000037511">
    <property type="component" value="Unassembled WGS sequence"/>
</dbReference>
<proteinExistence type="predicted"/>
<evidence type="ECO:0000259" key="10">
    <source>
        <dbReference type="PROSITE" id="PS50110"/>
    </source>
</evidence>
<dbReference type="GO" id="GO:0000155">
    <property type="term" value="F:phosphorelay sensor kinase activity"/>
    <property type="evidence" value="ECO:0007669"/>
    <property type="project" value="InterPro"/>
</dbReference>
<keyword evidence="5" id="KW-0418">Kinase</keyword>
<dbReference type="SMART" id="SM00387">
    <property type="entry name" value="HATPase_c"/>
    <property type="match status" value="1"/>
</dbReference>
<dbReference type="SUPFAM" id="SSF55874">
    <property type="entry name" value="ATPase domain of HSP90 chaperone/DNA topoisomerase II/histidine kinase"/>
    <property type="match status" value="1"/>
</dbReference>
<dbReference type="EC" id="2.7.13.3" evidence="2"/>
<comment type="caution">
    <text evidence="11">The sequence shown here is derived from an EMBL/GenBank/DDBJ whole genome shotgun (WGS) entry which is preliminary data.</text>
</comment>
<reference evidence="11 12" key="1">
    <citation type="submission" date="2015-07" db="EMBL/GenBank/DDBJ databases">
        <title>Draft genome of Achromobacter spanius.</title>
        <authorList>
            <person name="Wang X."/>
        </authorList>
    </citation>
    <scope>NUCLEOTIDE SEQUENCE [LARGE SCALE GENOMIC DNA]</scope>
    <source>
        <strain evidence="11 12">CGMCC9173</strain>
    </source>
</reference>
<evidence type="ECO:0000313" key="12">
    <source>
        <dbReference type="Proteomes" id="UP000037511"/>
    </source>
</evidence>
<feature type="transmembrane region" description="Helical" evidence="7">
    <location>
        <begin position="206"/>
        <end position="227"/>
    </location>
</feature>
<dbReference type="Gene3D" id="3.40.50.2300">
    <property type="match status" value="1"/>
</dbReference>
<dbReference type="PROSITE" id="PS50110">
    <property type="entry name" value="RESPONSE_REGULATORY"/>
    <property type="match status" value="1"/>
</dbReference>
<dbReference type="Gene3D" id="2.60.40.2380">
    <property type="match status" value="1"/>
</dbReference>
<dbReference type="GO" id="GO:0005886">
    <property type="term" value="C:plasma membrane"/>
    <property type="evidence" value="ECO:0007669"/>
    <property type="project" value="TreeGrafter"/>
</dbReference>
<dbReference type="PRINTS" id="PR00344">
    <property type="entry name" value="BCTRLSENSOR"/>
</dbReference>
<dbReference type="InterPro" id="IPR036097">
    <property type="entry name" value="HisK_dim/P_sf"/>
</dbReference>
<feature type="chain" id="PRO_5043464289" description="histidine kinase" evidence="8">
    <location>
        <begin position="43"/>
        <end position="912"/>
    </location>
</feature>
<dbReference type="CDD" id="cd00082">
    <property type="entry name" value="HisKA"/>
    <property type="match status" value="1"/>
</dbReference>
<dbReference type="PROSITE" id="PS50109">
    <property type="entry name" value="HIS_KIN"/>
    <property type="match status" value="1"/>
</dbReference>
<dbReference type="InterPro" id="IPR011006">
    <property type="entry name" value="CheY-like_superfamily"/>
</dbReference>
<keyword evidence="4" id="KW-0808">Transferase</keyword>
<feature type="transmembrane region" description="Helical" evidence="7">
    <location>
        <begin position="356"/>
        <end position="377"/>
    </location>
</feature>
<dbReference type="InterPro" id="IPR003661">
    <property type="entry name" value="HisK_dim/P_dom"/>
</dbReference>
<feature type="transmembrane region" description="Helical" evidence="7">
    <location>
        <begin position="268"/>
        <end position="290"/>
    </location>
</feature>
<dbReference type="InterPro" id="IPR011623">
    <property type="entry name" value="7TMR_DISM_rcpt_extracell_dom1"/>
</dbReference>
<dbReference type="SUPFAM" id="SSF52172">
    <property type="entry name" value="CheY-like"/>
    <property type="match status" value="1"/>
</dbReference>
<keyword evidence="7" id="KW-1133">Transmembrane helix</keyword>
<evidence type="ECO:0000256" key="5">
    <source>
        <dbReference type="ARBA" id="ARBA00022777"/>
    </source>
</evidence>
<dbReference type="InterPro" id="IPR003594">
    <property type="entry name" value="HATPase_dom"/>
</dbReference>
<keyword evidence="7" id="KW-0472">Membrane</keyword>
<dbReference type="SMART" id="SM00448">
    <property type="entry name" value="REC"/>
    <property type="match status" value="1"/>
</dbReference>
<evidence type="ECO:0000256" key="6">
    <source>
        <dbReference type="PROSITE-ProRule" id="PRU00169"/>
    </source>
</evidence>
<dbReference type="PANTHER" id="PTHR43047">
    <property type="entry name" value="TWO-COMPONENT HISTIDINE PROTEIN KINASE"/>
    <property type="match status" value="1"/>
</dbReference>
<organism evidence="11 12">
    <name type="scientific">Achromobacter spanius</name>
    <dbReference type="NCBI Taxonomy" id="217203"/>
    <lineage>
        <taxon>Bacteria</taxon>
        <taxon>Pseudomonadati</taxon>
        <taxon>Pseudomonadota</taxon>
        <taxon>Betaproteobacteria</taxon>
        <taxon>Burkholderiales</taxon>
        <taxon>Alcaligenaceae</taxon>
        <taxon>Achromobacter</taxon>
    </lineage>
</organism>
<evidence type="ECO:0000256" key="1">
    <source>
        <dbReference type="ARBA" id="ARBA00000085"/>
    </source>
</evidence>
<dbReference type="InterPro" id="IPR001789">
    <property type="entry name" value="Sig_transdc_resp-reg_receiver"/>
</dbReference>
<keyword evidence="3 6" id="KW-0597">Phosphoprotein</keyword>
<sequence>MLDRRLGCPGWRPPLSLLPVLTLLSALSLALACLVLPALAQAAPASVDLSTVTGKLPLNHELVGQEDPNGTQDVSQVLDGPWQPVTPGWLNRGFSPSVYWLKLDVHNPTDSFLERWLSFGVPRLEDVRFYLYHDGQRQPFKIVLAGNREPLALREVPSSVSVATLPLTPGERVTVLVRVQSRSAISMEPTLWTPAAFVDAAQRGTVVLALLIGALLMVAFYTGVLGVAQRDQVFVFLAAAIIIEILYSLSFQGLLYRYVLTGGGEMVLRAPSVLGTLAATVFGFTVMRFADLHRVRLWRWVYGVLIALGLAGSVWAALGEYRASAQAVVGLVLLWGLVWPVSMADGWRRGHANARIFLLSFAVYCALLFLRLAFINGLLPGRWEGGPEVAWDLLSVSLMLAVLVHGRTRQHRQEKLAVERELTLAREREHQRLDLAVRERTQALQEALIHADEAGRVRQDFLARISHDLRTPLTSIIGFADLIQAGGRDDAPRGAIIRRSADHMLGMVNDLIDYAAGAGGQALRVSPEYVHALLDAVAKESAPIAARHNNQFVFRVADSVPAVLEMDGKRVRQVLSNLIDNAAKFTRGGVLTLTADYTAPDADDTSGASGRLALSVRDTGCGIAPEDRQRIFEPFQRLASAENQPGVGLGLPIVQQWVQRMKGAIRIESEVGQGTRVSVTLPVRKMDESRISHHYIAAAPHVLPALDGSGKRLWLAEDTPEIREFLVEELASMGFQVDSEADGQGMVARIGAEDARRPDLILTDHRMEGVDGPAVLAAARARWPDLPVIAVSATPHDTQAWGGAGYDASLLKPISLVELRHVLSRLLHLPIKHAGNDVEAVTQPTPRLSDADLAQVRLLLDSGAISDLIDWALALRVRDATLKDFSEQLRRMARQGDIAAIRKLCEGMRGLS</sequence>
<evidence type="ECO:0000256" key="4">
    <source>
        <dbReference type="ARBA" id="ARBA00022679"/>
    </source>
</evidence>
<feature type="modified residue" description="4-aspartylphosphate" evidence="6">
    <location>
        <position position="764"/>
    </location>
</feature>
<dbReference type="EMBL" id="LGVG01000003">
    <property type="protein sequence ID" value="KNE29039.1"/>
    <property type="molecule type" value="Genomic_DNA"/>
</dbReference>
<feature type="domain" description="Response regulatory" evidence="10">
    <location>
        <begin position="712"/>
        <end position="827"/>
    </location>
</feature>
<name>A0AAW3I897_9BURK</name>
<keyword evidence="7" id="KW-0812">Transmembrane</keyword>
<gene>
    <name evidence="11" type="ORF">AFM18_04155</name>
</gene>
<dbReference type="InterPro" id="IPR004358">
    <property type="entry name" value="Sig_transdc_His_kin-like_C"/>
</dbReference>
<evidence type="ECO:0000259" key="9">
    <source>
        <dbReference type="PROSITE" id="PS50109"/>
    </source>
</evidence>
<dbReference type="Pfam" id="PF07695">
    <property type="entry name" value="7TMR-DISM_7TM"/>
    <property type="match status" value="1"/>
</dbReference>
<dbReference type="InterPro" id="IPR011622">
    <property type="entry name" value="7TMR_DISM_rcpt_extracell_dom2"/>
</dbReference>
<dbReference type="PANTHER" id="PTHR43047:SF72">
    <property type="entry name" value="OSMOSENSING HISTIDINE PROTEIN KINASE SLN1"/>
    <property type="match status" value="1"/>
</dbReference>
<dbReference type="AlphaFoldDB" id="A0AAW3I897"/>
<evidence type="ECO:0000256" key="8">
    <source>
        <dbReference type="SAM" id="SignalP"/>
    </source>
</evidence>
<dbReference type="PROSITE" id="PS51257">
    <property type="entry name" value="PROKAR_LIPOPROTEIN"/>
    <property type="match status" value="1"/>
</dbReference>
<evidence type="ECO:0000256" key="2">
    <source>
        <dbReference type="ARBA" id="ARBA00012438"/>
    </source>
</evidence>
<evidence type="ECO:0000256" key="7">
    <source>
        <dbReference type="SAM" id="Phobius"/>
    </source>
</evidence>
<feature type="domain" description="Histidine kinase" evidence="9">
    <location>
        <begin position="464"/>
        <end position="685"/>
    </location>
</feature>
<dbReference type="InterPro" id="IPR005467">
    <property type="entry name" value="His_kinase_dom"/>
</dbReference>
<dbReference type="Gene3D" id="1.10.287.130">
    <property type="match status" value="1"/>
</dbReference>
<feature type="transmembrane region" description="Helical" evidence="7">
    <location>
        <begin position="297"/>
        <end position="318"/>
    </location>
</feature>
<feature type="transmembrane region" description="Helical" evidence="7">
    <location>
        <begin position="234"/>
        <end position="256"/>
    </location>
</feature>
<comment type="catalytic activity">
    <reaction evidence="1">
        <text>ATP + protein L-histidine = ADP + protein N-phospho-L-histidine.</text>
        <dbReference type="EC" id="2.7.13.3"/>
    </reaction>
</comment>
<dbReference type="SMART" id="SM00388">
    <property type="entry name" value="HisKA"/>
    <property type="match status" value="1"/>
</dbReference>
<dbReference type="Pfam" id="PF02518">
    <property type="entry name" value="HATPase_c"/>
    <property type="match status" value="1"/>
</dbReference>